<dbReference type="InterPro" id="IPR049014">
    <property type="entry name" value="SWT1_C"/>
</dbReference>
<dbReference type="SUPFAM" id="SSF88723">
    <property type="entry name" value="PIN domain-like"/>
    <property type="match status" value="1"/>
</dbReference>
<dbReference type="Gene3D" id="3.40.50.1010">
    <property type="entry name" value="5'-nuclease"/>
    <property type="match status" value="1"/>
</dbReference>
<dbReference type="Pfam" id="PF13638">
    <property type="entry name" value="PIN_4"/>
    <property type="match status" value="1"/>
</dbReference>
<evidence type="ECO:0000313" key="8">
    <source>
        <dbReference type="Proteomes" id="UP000790833"/>
    </source>
</evidence>
<dbReference type="PANTHER" id="PTHR16161">
    <property type="entry name" value="TRANSCRIPTIONAL PROTEIN SWT1"/>
    <property type="match status" value="1"/>
</dbReference>
<dbReference type="GO" id="GO:0004540">
    <property type="term" value="F:RNA nuclease activity"/>
    <property type="evidence" value="ECO:0007669"/>
    <property type="project" value="UniProtKB-ARBA"/>
</dbReference>
<evidence type="ECO:0000256" key="3">
    <source>
        <dbReference type="ARBA" id="ARBA00023242"/>
    </source>
</evidence>
<evidence type="ECO:0000256" key="5">
    <source>
        <dbReference type="ARBA" id="ARBA00074620"/>
    </source>
</evidence>
<evidence type="ECO:0000259" key="6">
    <source>
        <dbReference type="SMART" id="SM00670"/>
    </source>
</evidence>
<sequence>MSFLPSKYAPEGISMKDSSRTITIDRRPSQGQISKPTPVSPINTDTDIEMVSIDEDEEERTISQVLTEIRGTKVDSDEMEIDVFETAPPFTTVGITSSNLSYLIVDTNFMLAHLSVINKLMELAADYQLRIIIPVAVMRELDGLKSSSRVLESTGGKSIGSLARWANNWIYSVLAKNNLYVRGQKQRQKLNSIHLNNDDSILDCCLYFHENNPTSIIVLLSNDKNLCAKALSNSVLTISYQNELTPELIASTILQESIQRFGENTDISSGASTNLRVPLSAMNSVIHSNKNNATLSIDIPETIANEVLILLKSVIKHCLEKEYGNELDLVRGLDMDSIETIHDCTMTMIRFWIPVFSGYFKRSNVLPFERQDNSKHNSYNNKVPTHTNTPNSKHEAIEFIEFWNDILTILYSQIMTEKQNEDLLLLHNRWQNLIS</sequence>
<keyword evidence="8" id="KW-1185">Reference proteome</keyword>
<dbReference type="InterPro" id="IPR002716">
    <property type="entry name" value="PIN_dom"/>
</dbReference>
<comment type="caution">
    <text evidence="7">The sequence shown here is derived from an EMBL/GenBank/DDBJ whole genome shotgun (WGS) entry which is preliminary data.</text>
</comment>
<proteinExistence type="inferred from homology"/>
<comment type="subcellular location">
    <subcellularLocation>
        <location evidence="1">Nucleus</location>
    </subcellularLocation>
</comment>
<keyword evidence="2" id="KW-0804">Transcription</keyword>
<dbReference type="InterPro" id="IPR052626">
    <property type="entry name" value="SWT1_Regulator"/>
</dbReference>
<evidence type="ECO:0000256" key="4">
    <source>
        <dbReference type="ARBA" id="ARBA00060839"/>
    </source>
</evidence>
<evidence type="ECO:0000256" key="2">
    <source>
        <dbReference type="ARBA" id="ARBA00023163"/>
    </source>
</evidence>
<organism evidence="7 8">
    <name type="scientific">Scheffersomyces spartinae</name>
    <dbReference type="NCBI Taxonomy" id="45513"/>
    <lineage>
        <taxon>Eukaryota</taxon>
        <taxon>Fungi</taxon>
        <taxon>Dikarya</taxon>
        <taxon>Ascomycota</taxon>
        <taxon>Saccharomycotina</taxon>
        <taxon>Pichiomycetes</taxon>
        <taxon>Debaryomycetaceae</taxon>
        <taxon>Scheffersomyces</taxon>
    </lineage>
</organism>
<protein>
    <recommendedName>
        <fullName evidence="5">Transcriptional protein SWT1</fullName>
    </recommendedName>
</protein>
<dbReference type="SMART" id="SM00670">
    <property type="entry name" value="PINc"/>
    <property type="match status" value="1"/>
</dbReference>
<evidence type="ECO:0000313" key="7">
    <source>
        <dbReference type="EMBL" id="KAG7195130.1"/>
    </source>
</evidence>
<dbReference type="Pfam" id="PF21693">
    <property type="entry name" value="SWT1_3rd"/>
    <property type="match status" value="1"/>
</dbReference>
<dbReference type="RefSeq" id="XP_043050677.1">
    <property type="nucleotide sequence ID" value="XM_043194353.1"/>
</dbReference>
<feature type="domain" description="PIN" evidence="6">
    <location>
        <begin position="101"/>
        <end position="228"/>
    </location>
</feature>
<evidence type="ECO:0000256" key="1">
    <source>
        <dbReference type="ARBA" id="ARBA00004123"/>
    </source>
</evidence>
<dbReference type="PANTHER" id="PTHR16161:SF0">
    <property type="entry name" value="TRANSCRIPTIONAL PROTEIN SWT1"/>
    <property type="match status" value="1"/>
</dbReference>
<dbReference type="Proteomes" id="UP000790833">
    <property type="component" value="Unassembled WGS sequence"/>
</dbReference>
<accession>A0A9P7VCD5</accession>
<dbReference type="GeneID" id="66117025"/>
<dbReference type="CDD" id="cd18727">
    <property type="entry name" value="PIN_Swt1-like"/>
    <property type="match status" value="1"/>
</dbReference>
<dbReference type="OrthoDB" id="2017974at2759"/>
<dbReference type="GO" id="GO:0005634">
    <property type="term" value="C:nucleus"/>
    <property type="evidence" value="ECO:0007669"/>
    <property type="project" value="UniProtKB-SubCell"/>
</dbReference>
<dbReference type="FunFam" id="3.40.50.1010:FF:000045">
    <property type="entry name" value="Transcriptional protein swt1"/>
    <property type="match status" value="1"/>
</dbReference>
<comment type="similarity">
    <text evidence="4">Belongs to the SWT1 family.</text>
</comment>
<dbReference type="AlphaFoldDB" id="A0A9P7VCD5"/>
<gene>
    <name evidence="7" type="ORF">KQ657_003651</name>
</gene>
<name>A0A9P7VCD5_9ASCO</name>
<reference evidence="7" key="1">
    <citation type="submission" date="2021-03" db="EMBL/GenBank/DDBJ databases">
        <authorList>
            <person name="Palmer J.M."/>
        </authorList>
    </citation>
    <scope>NUCLEOTIDE SEQUENCE</scope>
    <source>
        <strain evidence="7">ARV_011</strain>
    </source>
</reference>
<keyword evidence="3" id="KW-0539">Nucleus</keyword>
<dbReference type="EMBL" id="JAHMUF010000004">
    <property type="protein sequence ID" value="KAG7195130.1"/>
    <property type="molecule type" value="Genomic_DNA"/>
</dbReference>
<dbReference type="InterPro" id="IPR029060">
    <property type="entry name" value="PIN-like_dom_sf"/>
</dbReference>